<feature type="compositionally biased region" description="Basic and acidic residues" evidence="3">
    <location>
        <begin position="54"/>
        <end position="63"/>
    </location>
</feature>
<evidence type="ECO:0000313" key="5">
    <source>
        <dbReference type="EMBL" id="EDV28266.1"/>
    </source>
</evidence>
<feature type="domain" description="RRM" evidence="4">
    <location>
        <begin position="239"/>
        <end position="310"/>
    </location>
</feature>
<dbReference type="GO" id="GO:0005634">
    <property type="term" value="C:nucleus"/>
    <property type="evidence" value="ECO:0000318"/>
    <property type="project" value="GO_Central"/>
</dbReference>
<name>B3RPZ0_TRIAD</name>
<dbReference type="InterPro" id="IPR034784">
    <property type="entry name" value="PDIP3_RRM"/>
</dbReference>
<sequence length="318" mass="35659">MSANDPIDMSLDDYIAQKKVKSSKNGKKKGNQVKSTGKQSRAKGGKNNQVIVDARQKLSRPNERSTNNQNSRNKFQRSAPFDARQMIQDNRGGMKQKAPRRQDYDASNNLRRARRQSIDNDRKRQRSSLIEEKRKKASERNRKEGSLFITLRNERTSNPAAKNPIKFNSSTTSASTKNIIKDRVPNKTIFGSSGTINSSKAITSKSAKVDKSSLISPASLKVTIFNDLPEQTPKKPVEHVVVVSNLYYTVTEDDIKELFGAIGRLRSARLNTNGIAEVVYVNESDAIKAVSSYHNRSLDGYPMHCKLVTDHDYAQRGN</sequence>
<dbReference type="STRING" id="10228.B3RPZ0"/>
<dbReference type="PANTHER" id="PTHR19965:SF35">
    <property type="entry name" value="RNA ANNEALING PROTEIN YRA1"/>
    <property type="match status" value="1"/>
</dbReference>
<organism evidence="5 6">
    <name type="scientific">Trichoplax adhaerens</name>
    <name type="common">Trichoplax reptans</name>
    <dbReference type="NCBI Taxonomy" id="10228"/>
    <lineage>
        <taxon>Eukaryota</taxon>
        <taxon>Metazoa</taxon>
        <taxon>Placozoa</taxon>
        <taxon>Uniplacotomia</taxon>
        <taxon>Trichoplacea</taxon>
        <taxon>Trichoplacidae</taxon>
        <taxon>Trichoplax</taxon>
    </lineage>
</organism>
<feature type="region of interest" description="Disordered" evidence="3">
    <location>
        <begin position="1"/>
        <end position="145"/>
    </location>
</feature>
<dbReference type="PANTHER" id="PTHR19965">
    <property type="entry name" value="RNA AND EXPORT FACTOR BINDING PROTEIN"/>
    <property type="match status" value="1"/>
</dbReference>
<dbReference type="InterPro" id="IPR012677">
    <property type="entry name" value="Nucleotide-bd_a/b_plait_sf"/>
</dbReference>
<evidence type="ECO:0000256" key="3">
    <source>
        <dbReference type="SAM" id="MobiDB-lite"/>
    </source>
</evidence>
<dbReference type="Proteomes" id="UP000009022">
    <property type="component" value="Unassembled WGS sequence"/>
</dbReference>
<dbReference type="CTD" id="6751315"/>
<dbReference type="SMART" id="SM00360">
    <property type="entry name" value="RRM"/>
    <property type="match status" value="1"/>
</dbReference>
<dbReference type="EMBL" id="DS985242">
    <property type="protein sequence ID" value="EDV28266.1"/>
    <property type="molecule type" value="Genomic_DNA"/>
</dbReference>
<evidence type="ECO:0000313" key="6">
    <source>
        <dbReference type="Proteomes" id="UP000009022"/>
    </source>
</evidence>
<dbReference type="InParanoid" id="B3RPZ0"/>
<keyword evidence="6" id="KW-1185">Reference proteome</keyword>
<dbReference type="Gene3D" id="3.30.70.330">
    <property type="match status" value="1"/>
</dbReference>
<dbReference type="PhylomeDB" id="B3RPZ0"/>
<evidence type="ECO:0000256" key="2">
    <source>
        <dbReference type="PROSITE-ProRule" id="PRU00176"/>
    </source>
</evidence>
<dbReference type="KEGG" id="tad:TRIADDRAFT_53717"/>
<feature type="compositionally biased region" description="Basic and acidic residues" evidence="3">
    <location>
        <begin position="129"/>
        <end position="145"/>
    </location>
</feature>
<dbReference type="eggNOG" id="KOG0533">
    <property type="taxonomic scope" value="Eukaryota"/>
</dbReference>
<proteinExistence type="predicted"/>
<dbReference type="GeneID" id="6751315"/>
<dbReference type="InterPro" id="IPR035979">
    <property type="entry name" value="RBD_domain_sf"/>
</dbReference>
<dbReference type="AlphaFoldDB" id="B3RPZ0"/>
<dbReference type="Pfam" id="PF00076">
    <property type="entry name" value="RRM_1"/>
    <property type="match status" value="1"/>
</dbReference>
<evidence type="ECO:0000259" key="4">
    <source>
        <dbReference type="PROSITE" id="PS50102"/>
    </source>
</evidence>
<dbReference type="PROSITE" id="PS50102">
    <property type="entry name" value="RRM"/>
    <property type="match status" value="1"/>
</dbReference>
<keyword evidence="1 2" id="KW-0694">RNA-binding</keyword>
<feature type="compositionally biased region" description="Polar residues" evidence="3">
    <location>
        <begin position="64"/>
        <end position="73"/>
    </location>
</feature>
<accession>B3RPZ0</accession>
<dbReference type="GO" id="GO:0003729">
    <property type="term" value="F:mRNA binding"/>
    <property type="evidence" value="ECO:0000318"/>
    <property type="project" value="GO_Central"/>
</dbReference>
<dbReference type="OrthoDB" id="346839at2759"/>
<dbReference type="HOGENOM" id="CLU_875301_0_0_1"/>
<dbReference type="InterPro" id="IPR000504">
    <property type="entry name" value="RRM_dom"/>
</dbReference>
<gene>
    <name evidence="5" type="ORF">TRIADDRAFT_53717</name>
</gene>
<protein>
    <recommendedName>
        <fullName evidence="4">RRM domain-containing protein</fullName>
    </recommendedName>
</protein>
<dbReference type="InterPro" id="IPR051229">
    <property type="entry name" value="ALYREF_mRNA_export"/>
</dbReference>
<dbReference type="SUPFAM" id="SSF54928">
    <property type="entry name" value="RNA-binding domain, RBD"/>
    <property type="match status" value="1"/>
</dbReference>
<dbReference type="GO" id="GO:0006406">
    <property type="term" value="P:mRNA export from nucleus"/>
    <property type="evidence" value="ECO:0000318"/>
    <property type="project" value="GO_Central"/>
</dbReference>
<dbReference type="CDD" id="cd12681">
    <property type="entry name" value="RRM_SKAR"/>
    <property type="match status" value="1"/>
</dbReference>
<feature type="compositionally biased region" description="Basic residues" evidence="3">
    <location>
        <begin position="18"/>
        <end position="31"/>
    </location>
</feature>
<dbReference type="RefSeq" id="XP_002110100.1">
    <property type="nucleotide sequence ID" value="XM_002110064.1"/>
</dbReference>
<evidence type="ECO:0000256" key="1">
    <source>
        <dbReference type="ARBA" id="ARBA00022884"/>
    </source>
</evidence>
<reference evidence="5 6" key="1">
    <citation type="journal article" date="2008" name="Nature">
        <title>The Trichoplax genome and the nature of placozoans.</title>
        <authorList>
            <person name="Srivastava M."/>
            <person name="Begovic E."/>
            <person name="Chapman J."/>
            <person name="Putnam N.H."/>
            <person name="Hellsten U."/>
            <person name="Kawashima T."/>
            <person name="Kuo A."/>
            <person name="Mitros T."/>
            <person name="Salamov A."/>
            <person name="Carpenter M.L."/>
            <person name="Signorovitch A.Y."/>
            <person name="Moreno M.A."/>
            <person name="Kamm K."/>
            <person name="Grimwood J."/>
            <person name="Schmutz J."/>
            <person name="Shapiro H."/>
            <person name="Grigoriev I.V."/>
            <person name="Buss L.W."/>
            <person name="Schierwater B."/>
            <person name="Dellaporta S.L."/>
            <person name="Rokhsar D.S."/>
        </authorList>
    </citation>
    <scope>NUCLEOTIDE SEQUENCE [LARGE SCALE GENOMIC DNA]</scope>
    <source>
        <strain evidence="5 6">Grell-BS-1999</strain>
    </source>
</reference>